<feature type="domain" description="FAD synthetase" evidence="10">
    <location>
        <begin position="14"/>
        <end position="106"/>
    </location>
</feature>
<dbReference type="GO" id="GO:0006747">
    <property type="term" value="P:FAD biosynthetic process"/>
    <property type="evidence" value="ECO:0007669"/>
    <property type="project" value="UniProtKB-UniPathway"/>
</dbReference>
<proteinExistence type="predicted"/>
<gene>
    <name evidence="11" type="ORF">F511_10891</name>
</gene>
<evidence type="ECO:0000313" key="11">
    <source>
        <dbReference type="EMBL" id="KZV47869.1"/>
    </source>
</evidence>
<dbReference type="GO" id="GO:0009231">
    <property type="term" value="P:riboflavin biosynthetic process"/>
    <property type="evidence" value="ECO:0007669"/>
    <property type="project" value="InterPro"/>
</dbReference>
<evidence type="ECO:0000256" key="7">
    <source>
        <dbReference type="ARBA" id="ARBA00022741"/>
    </source>
</evidence>
<evidence type="ECO:0000256" key="2">
    <source>
        <dbReference type="ARBA" id="ARBA00012393"/>
    </source>
</evidence>
<accession>A0A2Z7CT33</accession>
<keyword evidence="8" id="KW-0274">FAD</keyword>
<keyword evidence="7" id="KW-0547">Nucleotide-binding</keyword>
<evidence type="ECO:0000256" key="9">
    <source>
        <dbReference type="ARBA" id="ARBA00022840"/>
    </source>
</evidence>
<evidence type="ECO:0000256" key="1">
    <source>
        <dbReference type="ARBA" id="ARBA00004726"/>
    </source>
</evidence>
<dbReference type="SUPFAM" id="SSF52374">
    <property type="entry name" value="Nucleotidylyl transferase"/>
    <property type="match status" value="1"/>
</dbReference>
<organism evidence="11 12">
    <name type="scientific">Dorcoceras hygrometricum</name>
    <dbReference type="NCBI Taxonomy" id="472368"/>
    <lineage>
        <taxon>Eukaryota</taxon>
        <taxon>Viridiplantae</taxon>
        <taxon>Streptophyta</taxon>
        <taxon>Embryophyta</taxon>
        <taxon>Tracheophyta</taxon>
        <taxon>Spermatophyta</taxon>
        <taxon>Magnoliopsida</taxon>
        <taxon>eudicotyledons</taxon>
        <taxon>Gunneridae</taxon>
        <taxon>Pentapetalae</taxon>
        <taxon>asterids</taxon>
        <taxon>lamiids</taxon>
        <taxon>Lamiales</taxon>
        <taxon>Gesneriaceae</taxon>
        <taxon>Didymocarpoideae</taxon>
        <taxon>Trichosporeae</taxon>
        <taxon>Loxocarpinae</taxon>
        <taxon>Dorcoceras</taxon>
    </lineage>
</organism>
<dbReference type="InterPro" id="IPR015864">
    <property type="entry name" value="FAD_synthase"/>
</dbReference>
<dbReference type="InterPro" id="IPR014729">
    <property type="entry name" value="Rossmann-like_a/b/a_fold"/>
</dbReference>
<evidence type="ECO:0000313" key="12">
    <source>
        <dbReference type="Proteomes" id="UP000250235"/>
    </source>
</evidence>
<dbReference type="EMBL" id="KQ994554">
    <property type="protein sequence ID" value="KZV47869.1"/>
    <property type="molecule type" value="Genomic_DNA"/>
</dbReference>
<evidence type="ECO:0000256" key="6">
    <source>
        <dbReference type="ARBA" id="ARBA00022695"/>
    </source>
</evidence>
<keyword evidence="9" id="KW-0067">ATP-binding</keyword>
<dbReference type="GO" id="GO:0003919">
    <property type="term" value="F:FMN adenylyltransferase activity"/>
    <property type="evidence" value="ECO:0007669"/>
    <property type="project" value="UniProtKB-EC"/>
</dbReference>
<comment type="pathway">
    <text evidence="1">Cofactor biosynthesis; FAD biosynthesis; FAD from FMN: step 1/1.</text>
</comment>
<keyword evidence="6" id="KW-0548">Nucleotidyltransferase</keyword>
<evidence type="ECO:0000256" key="3">
    <source>
        <dbReference type="ARBA" id="ARBA00022630"/>
    </source>
</evidence>
<dbReference type="OrthoDB" id="414641at2759"/>
<evidence type="ECO:0000256" key="8">
    <source>
        <dbReference type="ARBA" id="ARBA00022827"/>
    </source>
</evidence>
<keyword evidence="12" id="KW-1185">Reference proteome</keyword>
<dbReference type="AlphaFoldDB" id="A0A2Z7CT33"/>
<evidence type="ECO:0000256" key="5">
    <source>
        <dbReference type="ARBA" id="ARBA00022679"/>
    </source>
</evidence>
<dbReference type="UniPathway" id="UPA00277">
    <property type="reaction ID" value="UER00407"/>
</dbReference>
<dbReference type="Proteomes" id="UP000250235">
    <property type="component" value="Unassembled WGS sequence"/>
</dbReference>
<evidence type="ECO:0000256" key="4">
    <source>
        <dbReference type="ARBA" id="ARBA00022643"/>
    </source>
</evidence>
<keyword evidence="3" id="KW-0285">Flavoprotein</keyword>
<keyword evidence="4" id="KW-0288">FMN</keyword>
<protein>
    <recommendedName>
        <fullName evidence="2">FAD synthase</fullName>
        <ecNumber evidence="2">2.7.7.2</ecNumber>
    </recommendedName>
</protein>
<sequence length="243" mass="27026">MAEILGWEPRAPIVAKCDRKRILSSWGLLCHKVIPKEFQIEFSTVRYLTPRQFVQKLSEELGVCGVVAGQNYRFGYKAAGDASDLVQLCGEFGMSACIIDSVMDKNQYSKDINCRNSKEKGQVSSTRVRHALAKGDMKYVSELLGRHHRLMLAVKNKENIFGDGKRLSAPRSCLLNLPPSEGVYEDCCLLIGEENVVVPCRIIIDTTDIHVEFDELALAPHSHVTAQNLELLGIEFGDSSVLS</sequence>
<dbReference type="GO" id="GO:0005524">
    <property type="term" value="F:ATP binding"/>
    <property type="evidence" value="ECO:0007669"/>
    <property type="project" value="UniProtKB-KW"/>
</dbReference>
<reference evidence="11 12" key="1">
    <citation type="journal article" date="2015" name="Proc. Natl. Acad. Sci. U.S.A.">
        <title>The resurrection genome of Boea hygrometrica: A blueprint for survival of dehydration.</title>
        <authorList>
            <person name="Xiao L."/>
            <person name="Yang G."/>
            <person name="Zhang L."/>
            <person name="Yang X."/>
            <person name="Zhao S."/>
            <person name="Ji Z."/>
            <person name="Zhou Q."/>
            <person name="Hu M."/>
            <person name="Wang Y."/>
            <person name="Chen M."/>
            <person name="Xu Y."/>
            <person name="Jin H."/>
            <person name="Xiao X."/>
            <person name="Hu G."/>
            <person name="Bao F."/>
            <person name="Hu Y."/>
            <person name="Wan P."/>
            <person name="Li L."/>
            <person name="Deng X."/>
            <person name="Kuang T."/>
            <person name="Xiang C."/>
            <person name="Zhu J.K."/>
            <person name="Oliver M.J."/>
            <person name="He Y."/>
        </authorList>
    </citation>
    <scope>NUCLEOTIDE SEQUENCE [LARGE SCALE GENOMIC DNA]</scope>
    <source>
        <strain evidence="12">cv. XS01</strain>
    </source>
</reference>
<dbReference type="Pfam" id="PF06574">
    <property type="entry name" value="FAD_syn"/>
    <property type="match status" value="1"/>
</dbReference>
<name>A0A2Z7CT33_9LAMI</name>
<dbReference type="EC" id="2.7.7.2" evidence="2"/>
<dbReference type="Gene3D" id="3.40.50.620">
    <property type="entry name" value="HUPs"/>
    <property type="match status" value="1"/>
</dbReference>
<evidence type="ECO:0000259" key="10">
    <source>
        <dbReference type="Pfam" id="PF06574"/>
    </source>
</evidence>
<keyword evidence="5" id="KW-0808">Transferase</keyword>